<reference evidence="1 2" key="1">
    <citation type="journal article" date="2021" name="Elife">
        <title>Chloroplast acquisition without the gene transfer in kleptoplastic sea slugs, Plakobranchus ocellatus.</title>
        <authorList>
            <person name="Maeda T."/>
            <person name="Takahashi S."/>
            <person name="Yoshida T."/>
            <person name="Shimamura S."/>
            <person name="Takaki Y."/>
            <person name="Nagai Y."/>
            <person name="Toyoda A."/>
            <person name="Suzuki Y."/>
            <person name="Arimoto A."/>
            <person name="Ishii H."/>
            <person name="Satoh N."/>
            <person name="Nishiyama T."/>
            <person name="Hasebe M."/>
            <person name="Maruyama T."/>
            <person name="Minagawa J."/>
            <person name="Obokata J."/>
            <person name="Shigenobu S."/>
        </authorList>
    </citation>
    <scope>NUCLEOTIDE SEQUENCE [LARGE SCALE GENOMIC DNA]</scope>
</reference>
<dbReference type="EMBL" id="BMAT01005229">
    <property type="protein sequence ID" value="GFR89398.1"/>
    <property type="molecule type" value="Genomic_DNA"/>
</dbReference>
<name>A0AAV4GV65_9GAST</name>
<evidence type="ECO:0000313" key="1">
    <source>
        <dbReference type="EMBL" id="GFR89398.1"/>
    </source>
</evidence>
<dbReference type="AlphaFoldDB" id="A0AAV4GV65"/>
<accession>A0AAV4GV65</accession>
<keyword evidence="2" id="KW-1185">Reference proteome</keyword>
<organism evidence="1 2">
    <name type="scientific">Elysia marginata</name>
    <dbReference type="NCBI Taxonomy" id="1093978"/>
    <lineage>
        <taxon>Eukaryota</taxon>
        <taxon>Metazoa</taxon>
        <taxon>Spiralia</taxon>
        <taxon>Lophotrochozoa</taxon>
        <taxon>Mollusca</taxon>
        <taxon>Gastropoda</taxon>
        <taxon>Heterobranchia</taxon>
        <taxon>Euthyneura</taxon>
        <taxon>Panpulmonata</taxon>
        <taxon>Sacoglossa</taxon>
        <taxon>Placobranchoidea</taxon>
        <taxon>Plakobranchidae</taxon>
        <taxon>Elysia</taxon>
    </lineage>
</organism>
<proteinExistence type="predicted"/>
<evidence type="ECO:0000313" key="2">
    <source>
        <dbReference type="Proteomes" id="UP000762676"/>
    </source>
</evidence>
<feature type="non-terminal residue" evidence="1">
    <location>
        <position position="122"/>
    </location>
</feature>
<sequence length="122" mass="13721">MSDSKARAARAYASECWSLLLWRGYDCFIDTAAAFHEVLMRLWLALLSLCTVWADPTGRARQPIPVHIGRARTPGIVCLMTAATPFQLRLIAHFWRNPHEPTCQRLLALVTRYGGNPSTPID</sequence>
<protein>
    <submittedName>
        <fullName evidence="1">Uncharacterized protein</fullName>
    </submittedName>
</protein>
<comment type="caution">
    <text evidence="1">The sequence shown here is derived from an EMBL/GenBank/DDBJ whole genome shotgun (WGS) entry which is preliminary data.</text>
</comment>
<dbReference type="Proteomes" id="UP000762676">
    <property type="component" value="Unassembled WGS sequence"/>
</dbReference>
<gene>
    <name evidence="1" type="ORF">ElyMa_002541900</name>
</gene>